<gene>
    <name evidence="2" type="ORF">ERUC_LOCUS25305</name>
</gene>
<reference evidence="2 3" key="1">
    <citation type="submission" date="2022-03" db="EMBL/GenBank/DDBJ databases">
        <authorList>
            <person name="Macdonald S."/>
            <person name="Ahmed S."/>
            <person name="Newling K."/>
        </authorList>
    </citation>
    <scope>NUCLEOTIDE SEQUENCE [LARGE SCALE GENOMIC DNA]</scope>
</reference>
<dbReference type="InterPro" id="IPR035897">
    <property type="entry name" value="Toll_tir_struct_dom_sf"/>
</dbReference>
<name>A0ABC8KTM1_ERUVS</name>
<proteinExistence type="predicted"/>
<evidence type="ECO:0000259" key="1">
    <source>
        <dbReference type="PROSITE" id="PS50104"/>
    </source>
</evidence>
<dbReference type="AlphaFoldDB" id="A0ABC8KTM1"/>
<dbReference type="Gene3D" id="3.40.50.10140">
    <property type="entry name" value="Toll/interleukin-1 receptor homology (TIR) domain"/>
    <property type="match status" value="1"/>
</dbReference>
<dbReference type="SUPFAM" id="SSF52200">
    <property type="entry name" value="Toll/Interleukin receptor TIR domain"/>
    <property type="match status" value="1"/>
</dbReference>
<protein>
    <recommendedName>
        <fullName evidence="1">TIR domain-containing protein</fullName>
    </recommendedName>
</protein>
<dbReference type="Pfam" id="PF01582">
    <property type="entry name" value="TIR"/>
    <property type="match status" value="1"/>
</dbReference>
<dbReference type="InterPro" id="IPR000157">
    <property type="entry name" value="TIR_dom"/>
</dbReference>
<dbReference type="Proteomes" id="UP001642260">
    <property type="component" value="Unassembled WGS sequence"/>
</dbReference>
<evidence type="ECO:0000313" key="2">
    <source>
        <dbReference type="EMBL" id="CAH8359549.1"/>
    </source>
</evidence>
<evidence type="ECO:0000313" key="3">
    <source>
        <dbReference type="Proteomes" id="UP001642260"/>
    </source>
</evidence>
<dbReference type="PROSITE" id="PS50104">
    <property type="entry name" value="TIR"/>
    <property type="match status" value="1"/>
</dbReference>
<comment type="caution">
    <text evidence="2">The sequence shown here is derived from an EMBL/GenBank/DDBJ whole genome shotgun (WGS) entry which is preliminary data.</text>
</comment>
<dbReference type="EMBL" id="CAKOAT010265155">
    <property type="protein sequence ID" value="CAH8359549.1"/>
    <property type="molecule type" value="Genomic_DNA"/>
</dbReference>
<accession>A0ABC8KTM1</accession>
<organism evidence="2 3">
    <name type="scientific">Eruca vesicaria subsp. sativa</name>
    <name type="common">Garden rocket</name>
    <name type="synonym">Eruca sativa</name>
    <dbReference type="NCBI Taxonomy" id="29727"/>
    <lineage>
        <taxon>Eukaryota</taxon>
        <taxon>Viridiplantae</taxon>
        <taxon>Streptophyta</taxon>
        <taxon>Embryophyta</taxon>
        <taxon>Tracheophyta</taxon>
        <taxon>Spermatophyta</taxon>
        <taxon>Magnoliopsida</taxon>
        <taxon>eudicotyledons</taxon>
        <taxon>Gunneridae</taxon>
        <taxon>Pentapetalae</taxon>
        <taxon>rosids</taxon>
        <taxon>malvids</taxon>
        <taxon>Brassicales</taxon>
        <taxon>Brassicaceae</taxon>
        <taxon>Brassiceae</taxon>
        <taxon>Eruca</taxon>
    </lineage>
</organism>
<feature type="domain" description="TIR" evidence="1">
    <location>
        <begin position="1"/>
        <end position="91"/>
    </location>
</feature>
<keyword evidence="3" id="KW-1185">Reference proteome</keyword>
<sequence>MDELLKMKTLADKKKLVVIPVFYKVEVEDVSNLKGKFGKKFSKLAKANPDRITKWKDALESICSYMGMLLSDKSSEADFVKDIVKEVKRVVEAIRHEEKENLSGKHLKRKGKQVSAESVMVYEDFLLGVTYCDDPNPIVNQVPNPLQETLEIESSEVSKDVPSHPQNSEA</sequence>